<dbReference type="Gene3D" id="3.80.10.10">
    <property type="entry name" value="Ribonuclease Inhibitor"/>
    <property type="match status" value="1"/>
</dbReference>
<dbReference type="SMART" id="SM00368">
    <property type="entry name" value="LRR_RI"/>
    <property type="match status" value="3"/>
</dbReference>
<evidence type="ECO:0000313" key="1">
    <source>
        <dbReference type="EMBL" id="KAF0699176.1"/>
    </source>
</evidence>
<dbReference type="EMBL" id="VJMH01005193">
    <property type="protein sequence ID" value="KAF0699176.1"/>
    <property type="molecule type" value="Genomic_DNA"/>
</dbReference>
<dbReference type="SUPFAM" id="SSF52047">
    <property type="entry name" value="RNI-like"/>
    <property type="match status" value="1"/>
</dbReference>
<dbReference type="AlphaFoldDB" id="A0A485KPW7"/>
<dbReference type="Pfam" id="PF13516">
    <property type="entry name" value="LRR_6"/>
    <property type="match status" value="2"/>
</dbReference>
<evidence type="ECO:0000313" key="3">
    <source>
        <dbReference type="Proteomes" id="UP000332933"/>
    </source>
</evidence>
<accession>A0A485KPW7</accession>
<gene>
    <name evidence="2" type="primary">Aste57867_10228</name>
    <name evidence="1" type="ORF">As57867_010189</name>
    <name evidence="2" type="ORF">ASTE57867_10228</name>
</gene>
<dbReference type="InterPro" id="IPR052394">
    <property type="entry name" value="LRR-containing"/>
</dbReference>
<protein>
    <submittedName>
        <fullName evidence="2">Aste57867_10228 protein</fullName>
    </submittedName>
</protein>
<dbReference type="OrthoDB" id="120976at2759"/>
<sequence length="466" mass="51780">MPHNEHKIPHKDNIRAKDRFRLPPKLLQHIALFIRDTSVFFTYLEAFHQDDGILGNLQHLWTLSMVVFRHDRLWPTLHIRPVNIFPYKELYIPILAYYSTVHVLDVFDLAFLQQASTSTTIAMSGFPQEEDMTTPLDDWYRTLPALRISDVTWCNPAINSGIQHLLTTLPRMPHVRSLNLARAIVPSITSLVDFVASSQLTSINFSGIHESPWRDAVASSAMDARLTSWLQREPVTHVALGHWDLRSAPNFIAALWQRNTLKQLVLTCGKIPPLDAVPFGATPLTTSHVDIGASRQRPVDVLALARGIAHSPRLVFLSLMCNHVGPAQELMHAIVHSNVCELNLAGCDLGDTGCVVVAKCLHETKLTTLDLGSNDITIVGALELASAIIATPQLGVFSLRYNHIQTSGVVAVIQAFGGHSRQAKLDVYQYSVSDDKYMDDLPAVASRFPQLNVVFAGDMDDVDFPS</sequence>
<evidence type="ECO:0000313" key="2">
    <source>
        <dbReference type="EMBL" id="VFT87103.1"/>
    </source>
</evidence>
<organism evidence="2 3">
    <name type="scientific">Aphanomyces stellatus</name>
    <dbReference type="NCBI Taxonomy" id="120398"/>
    <lineage>
        <taxon>Eukaryota</taxon>
        <taxon>Sar</taxon>
        <taxon>Stramenopiles</taxon>
        <taxon>Oomycota</taxon>
        <taxon>Saprolegniomycetes</taxon>
        <taxon>Saprolegniales</taxon>
        <taxon>Verrucalvaceae</taxon>
        <taxon>Aphanomyces</taxon>
    </lineage>
</organism>
<proteinExistence type="predicted"/>
<reference evidence="2 3" key="1">
    <citation type="submission" date="2019-03" db="EMBL/GenBank/DDBJ databases">
        <authorList>
            <person name="Gaulin E."/>
            <person name="Dumas B."/>
        </authorList>
    </citation>
    <scope>NUCLEOTIDE SEQUENCE [LARGE SCALE GENOMIC DNA]</scope>
    <source>
        <strain evidence="2">CBS 568.67</strain>
    </source>
</reference>
<dbReference type="PANTHER" id="PTHR24114">
    <property type="entry name" value="LEUCINE RICH REPEAT FAMILY PROTEIN"/>
    <property type="match status" value="1"/>
</dbReference>
<keyword evidence="3" id="KW-1185">Reference proteome</keyword>
<dbReference type="InterPro" id="IPR001611">
    <property type="entry name" value="Leu-rich_rpt"/>
</dbReference>
<dbReference type="PANTHER" id="PTHR24114:SF2">
    <property type="entry name" value="F-BOX DOMAIN-CONTAINING PROTEIN-RELATED"/>
    <property type="match status" value="1"/>
</dbReference>
<dbReference type="InterPro" id="IPR032675">
    <property type="entry name" value="LRR_dom_sf"/>
</dbReference>
<dbReference type="Proteomes" id="UP000332933">
    <property type="component" value="Unassembled WGS sequence"/>
</dbReference>
<name>A0A485KPW7_9STRA</name>
<dbReference type="EMBL" id="CAADRA010005214">
    <property type="protein sequence ID" value="VFT87103.1"/>
    <property type="molecule type" value="Genomic_DNA"/>
</dbReference>
<reference evidence="1" key="2">
    <citation type="submission" date="2019-06" db="EMBL/GenBank/DDBJ databases">
        <title>Genomics analysis of Aphanomyces spp. identifies a new class of oomycete effector associated with host adaptation.</title>
        <authorList>
            <person name="Gaulin E."/>
        </authorList>
    </citation>
    <scope>NUCLEOTIDE SEQUENCE</scope>
    <source>
        <strain evidence="1">CBS 578.67</strain>
    </source>
</reference>